<gene>
    <name evidence="2" type="ORF">S12H4_09113</name>
</gene>
<reference evidence="2" key="1">
    <citation type="journal article" date="2014" name="Front. Microbiol.">
        <title>High frequency of phylogenetically diverse reductive dehalogenase-homologous genes in deep subseafloor sedimentary metagenomes.</title>
        <authorList>
            <person name="Kawai M."/>
            <person name="Futagami T."/>
            <person name="Toyoda A."/>
            <person name="Takaki Y."/>
            <person name="Nishi S."/>
            <person name="Hori S."/>
            <person name="Arai W."/>
            <person name="Tsubouchi T."/>
            <person name="Morono Y."/>
            <person name="Uchiyama I."/>
            <person name="Ito T."/>
            <person name="Fujiyama A."/>
            <person name="Inagaki F."/>
            <person name="Takami H."/>
        </authorList>
    </citation>
    <scope>NUCLEOTIDE SEQUENCE</scope>
    <source>
        <strain evidence="2">Expedition CK06-06</strain>
    </source>
</reference>
<sequence>MLVDDVIFTGRTIRAAVDALIDSGRPRSIQLAVLIDRGGRELPIQPDYSGKKIQTDFNYEVVVKLLELDGEDEVLISWK</sequence>
<dbReference type="Gene3D" id="3.40.50.2020">
    <property type="match status" value="1"/>
</dbReference>
<evidence type="ECO:0000313" key="2">
    <source>
        <dbReference type="EMBL" id="GAI69448.1"/>
    </source>
</evidence>
<dbReference type="InterPro" id="IPR029057">
    <property type="entry name" value="PRTase-like"/>
</dbReference>
<name>X1QMJ2_9ZZZZ</name>
<organism evidence="2">
    <name type="scientific">marine sediment metagenome</name>
    <dbReference type="NCBI Taxonomy" id="412755"/>
    <lineage>
        <taxon>unclassified sequences</taxon>
        <taxon>metagenomes</taxon>
        <taxon>ecological metagenomes</taxon>
    </lineage>
</organism>
<protein>
    <recommendedName>
        <fullName evidence="1">Phosphoribosyltransferase domain-containing protein</fullName>
    </recommendedName>
</protein>
<comment type="caution">
    <text evidence="2">The sequence shown here is derived from an EMBL/GenBank/DDBJ whole genome shotgun (WGS) entry which is preliminary data.</text>
</comment>
<dbReference type="PANTHER" id="PTHR11608:SF0">
    <property type="entry name" value="BIFUNCTIONAL PROTEIN PYRR"/>
    <property type="match status" value="1"/>
</dbReference>
<dbReference type="CDD" id="cd06223">
    <property type="entry name" value="PRTases_typeI"/>
    <property type="match status" value="1"/>
</dbReference>
<dbReference type="PANTHER" id="PTHR11608">
    <property type="entry name" value="BIFUNCTIONAL PROTEIN PYRR"/>
    <property type="match status" value="1"/>
</dbReference>
<feature type="domain" description="Phosphoribosyltransferase" evidence="1">
    <location>
        <begin position="2"/>
        <end position="62"/>
    </location>
</feature>
<accession>X1QMJ2</accession>
<dbReference type="Pfam" id="PF00156">
    <property type="entry name" value="Pribosyltran"/>
    <property type="match status" value="1"/>
</dbReference>
<dbReference type="SUPFAM" id="SSF53271">
    <property type="entry name" value="PRTase-like"/>
    <property type="match status" value="1"/>
</dbReference>
<dbReference type="InterPro" id="IPR050137">
    <property type="entry name" value="PyrR_bifunctional"/>
</dbReference>
<proteinExistence type="predicted"/>
<dbReference type="AlphaFoldDB" id="X1QMJ2"/>
<dbReference type="EMBL" id="BARW01003637">
    <property type="protein sequence ID" value="GAI69448.1"/>
    <property type="molecule type" value="Genomic_DNA"/>
</dbReference>
<evidence type="ECO:0000259" key="1">
    <source>
        <dbReference type="Pfam" id="PF00156"/>
    </source>
</evidence>
<dbReference type="InterPro" id="IPR000836">
    <property type="entry name" value="PRTase_dom"/>
</dbReference>